<protein>
    <recommendedName>
        <fullName evidence="3">Protein kinase domain-containing protein</fullName>
    </recommendedName>
</protein>
<evidence type="ECO:0000313" key="2">
    <source>
        <dbReference type="Proteomes" id="UP001385951"/>
    </source>
</evidence>
<dbReference type="EMBL" id="JASBNA010000088">
    <property type="protein sequence ID" value="KAK7677434.1"/>
    <property type="molecule type" value="Genomic_DNA"/>
</dbReference>
<dbReference type="InterPro" id="IPR011009">
    <property type="entry name" value="Kinase-like_dom_sf"/>
</dbReference>
<dbReference type="AlphaFoldDB" id="A0AAW0FF02"/>
<keyword evidence="2" id="KW-1185">Reference proteome</keyword>
<organism evidence="1 2">
    <name type="scientific">Cerrena zonata</name>
    <dbReference type="NCBI Taxonomy" id="2478898"/>
    <lineage>
        <taxon>Eukaryota</taxon>
        <taxon>Fungi</taxon>
        <taxon>Dikarya</taxon>
        <taxon>Basidiomycota</taxon>
        <taxon>Agaricomycotina</taxon>
        <taxon>Agaricomycetes</taxon>
        <taxon>Polyporales</taxon>
        <taxon>Cerrenaceae</taxon>
        <taxon>Cerrena</taxon>
    </lineage>
</organism>
<dbReference type="SUPFAM" id="SSF56112">
    <property type="entry name" value="Protein kinase-like (PK-like)"/>
    <property type="match status" value="1"/>
</dbReference>
<evidence type="ECO:0000313" key="1">
    <source>
        <dbReference type="EMBL" id="KAK7677434.1"/>
    </source>
</evidence>
<accession>A0AAW0FF02</accession>
<proteinExistence type="predicted"/>
<reference evidence="1 2" key="1">
    <citation type="submission" date="2022-09" db="EMBL/GenBank/DDBJ databases">
        <authorList>
            <person name="Palmer J.M."/>
        </authorList>
    </citation>
    <scope>NUCLEOTIDE SEQUENCE [LARGE SCALE GENOMIC DNA]</scope>
    <source>
        <strain evidence="1 2">DSM 7382</strain>
    </source>
</reference>
<evidence type="ECO:0008006" key="3">
    <source>
        <dbReference type="Google" id="ProtNLM"/>
    </source>
</evidence>
<sequence length="721" mass="80861">MSNTYNPVLVLVFEKSPQGFTFRGRDLSYRDNDDIARTASSFASAIVHGYDMYKMPKAHPLLQYEPEDAIDEIIESPVKWPWEHITLPPSKISMVTRSDPCILLVYTKKRFIIVSENGVRDSIEIAVAESTNIYSILKLLFGAGIPSKGASLYIVERLEYGGVERTPDEWLEFAQNLDITVDRRTVFLGSPLPDVSLALPKLYAPTSTRTSARSSAALASVPEDETLPQFRRSAILDNARKANTEGKLSEMRVTQVGQNAIHNFRPFEMGAPPIGIYHHVFARFAQIMNEDPTKTETAFSPQELNNAHAFITTSLDYYDTEAQRQVNISGIGKVLGDSILESFRVIRDPTHDFFMDGSVRVPCPMILRTEKAVAFILELKPDLCSSESDALDQAQQYYRVLLGTPEYANIVESCCCPVILIGLSGAHMVVAGAVFTEYIVCQRLTDYIFLGPKAEVTDEGVARTDDYIYRVALLFRALSEAHKILEDFYSHLEVPSPKPSLTRHKKASKPVLPGEITIFPHFQSFVDESTGKRYTIQYLQRLAGPSLRAVFRATLRSEDNTLIDVVVKFTSRYGLAAHKVLAENQPPLAPKLYFAKVVPLTASFVVIMDHVGEMDLHRRRNRLTLGQTKKLKDAVSLLHLEDYVLGDLRACNIRVGPGLDDLYLIDFDWSGKEGDIQYPANINLDQDIGWAVGVQRGAGIEKKHDTEMLEKLLRTHSSRHI</sequence>
<name>A0AAW0FF02_9APHY</name>
<dbReference type="Proteomes" id="UP001385951">
    <property type="component" value="Unassembled WGS sequence"/>
</dbReference>
<comment type="caution">
    <text evidence="1">The sequence shown here is derived from an EMBL/GenBank/DDBJ whole genome shotgun (WGS) entry which is preliminary data.</text>
</comment>
<gene>
    <name evidence="1" type="ORF">QCA50_019547</name>
</gene>